<protein>
    <submittedName>
        <fullName evidence="1">Uncharacterized protein</fullName>
    </submittedName>
</protein>
<accession>A0ACC1J5M1</accession>
<evidence type="ECO:0000313" key="1">
    <source>
        <dbReference type="EMBL" id="KAJ1938541.1"/>
    </source>
</evidence>
<keyword evidence="2" id="KW-1185">Reference proteome</keyword>
<proteinExistence type="predicted"/>
<name>A0ACC1J5M1_9FUNG</name>
<sequence>MFGYSETEVFHKLRGGSEFPNGSPLTGDFIVDLTKPAVVMCPETNMAMNIDIVHNACHLESGAPVALGKSRTKDANIARARKSDRYTVGDHVLAVSVHGDSVSAVFAAFCRLDRVHDPC</sequence>
<organism evidence="1 2">
    <name type="scientific">Linderina macrospora</name>
    <dbReference type="NCBI Taxonomy" id="4868"/>
    <lineage>
        <taxon>Eukaryota</taxon>
        <taxon>Fungi</taxon>
        <taxon>Fungi incertae sedis</taxon>
        <taxon>Zoopagomycota</taxon>
        <taxon>Kickxellomycotina</taxon>
        <taxon>Kickxellomycetes</taxon>
        <taxon>Kickxellales</taxon>
        <taxon>Kickxellaceae</taxon>
        <taxon>Linderina</taxon>
    </lineage>
</organism>
<evidence type="ECO:0000313" key="2">
    <source>
        <dbReference type="Proteomes" id="UP001150603"/>
    </source>
</evidence>
<gene>
    <name evidence="1" type="ORF">FBU59_004407</name>
</gene>
<comment type="caution">
    <text evidence="1">The sequence shown here is derived from an EMBL/GenBank/DDBJ whole genome shotgun (WGS) entry which is preliminary data.</text>
</comment>
<dbReference type="EMBL" id="JANBPW010003136">
    <property type="protein sequence ID" value="KAJ1938541.1"/>
    <property type="molecule type" value="Genomic_DNA"/>
</dbReference>
<dbReference type="Proteomes" id="UP001150603">
    <property type="component" value="Unassembled WGS sequence"/>
</dbReference>
<reference evidence="1" key="1">
    <citation type="submission" date="2022-07" db="EMBL/GenBank/DDBJ databases">
        <title>Phylogenomic reconstructions and comparative analyses of Kickxellomycotina fungi.</title>
        <authorList>
            <person name="Reynolds N.K."/>
            <person name="Stajich J.E."/>
            <person name="Barry K."/>
            <person name="Grigoriev I.V."/>
            <person name="Crous P."/>
            <person name="Smith M.E."/>
        </authorList>
    </citation>
    <scope>NUCLEOTIDE SEQUENCE</scope>
    <source>
        <strain evidence="1">NRRL 5244</strain>
    </source>
</reference>